<evidence type="ECO:0000259" key="11">
    <source>
        <dbReference type="SMART" id="SM00986"/>
    </source>
</evidence>
<dbReference type="InterPro" id="IPR005273">
    <property type="entry name" value="Ura-DNA_glyco_family4"/>
</dbReference>
<evidence type="ECO:0000256" key="8">
    <source>
        <dbReference type="ARBA" id="ARBA00023014"/>
    </source>
</evidence>
<dbReference type="GO" id="GO:0051539">
    <property type="term" value="F:4 iron, 4 sulfur cluster binding"/>
    <property type="evidence" value="ECO:0007669"/>
    <property type="project" value="UniProtKB-KW"/>
</dbReference>
<feature type="compositionally biased region" description="Basic and acidic residues" evidence="10">
    <location>
        <begin position="182"/>
        <end position="191"/>
    </location>
</feature>
<evidence type="ECO:0000256" key="9">
    <source>
        <dbReference type="ARBA" id="ARBA00023204"/>
    </source>
</evidence>
<evidence type="ECO:0000256" key="7">
    <source>
        <dbReference type="ARBA" id="ARBA00023004"/>
    </source>
</evidence>
<evidence type="ECO:0000313" key="13">
    <source>
        <dbReference type="Proteomes" id="UP000054851"/>
    </source>
</evidence>
<gene>
    <name evidence="12" type="ORF">AWB79_03136</name>
</gene>
<dbReference type="SMART" id="SM00986">
    <property type="entry name" value="UDG"/>
    <property type="match status" value="1"/>
</dbReference>
<dbReference type="SUPFAM" id="SSF52141">
    <property type="entry name" value="Uracil-DNA glycosylase-like"/>
    <property type="match status" value="1"/>
</dbReference>
<protein>
    <recommendedName>
        <fullName evidence="2">Type-4 uracil-DNA glycosylase</fullName>
    </recommendedName>
</protein>
<keyword evidence="13" id="KW-1185">Reference proteome</keyword>
<keyword evidence="4" id="KW-0479">Metal-binding</keyword>
<dbReference type="SMART" id="SM00987">
    <property type="entry name" value="UreE_C"/>
    <property type="match status" value="1"/>
</dbReference>
<evidence type="ECO:0000256" key="10">
    <source>
        <dbReference type="SAM" id="MobiDB-lite"/>
    </source>
</evidence>
<accession>A0A158B3E6</accession>
<keyword evidence="9" id="KW-0234">DNA repair</keyword>
<dbReference type="STRING" id="1777140.AWB79_03136"/>
<feature type="domain" description="Uracil-DNA glycosylase-like" evidence="11">
    <location>
        <begin position="34"/>
        <end position="197"/>
    </location>
</feature>
<dbReference type="EMBL" id="FCOA02000009">
    <property type="protein sequence ID" value="SAK64605.1"/>
    <property type="molecule type" value="Genomic_DNA"/>
</dbReference>
<evidence type="ECO:0000256" key="4">
    <source>
        <dbReference type="ARBA" id="ARBA00022723"/>
    </source>
</evidence>
<dbReference type="PANTHER" id="PTHR33693">
    <property type="entry name" value="TYPE-5 URACIL-DNA GLYCOSYLASE"/>
    <property type="match status" value="1"/>
</dbReference>
<evidence type="ECO:0000256" key="6">
    <source>
        <dbReference type="ARBA" id="ARBA00022801"/>
    </source>
</evidence>
<dbReference type="CDD" id="cd10030">
    <property type="entry name" value="UDG-F4_TTUDGA_SPO1dp_like"/>
    <property type="match status" value="1"/>
</dbReference>
<dbReference type="NCBIfam" id="TIGR03914">
    <property type="entry name" value="UDG_fam_dom"/>
    <property type="match status" value="1"/>
</dbReference>
<evidence type="ECO:0000313" key="12">
    <source>
        <dbReference type="EMBL" id="SAK64605.1"/>
    </source>
</evidence>
<evidence type="ECO:0000256" key="2">
    <source>
        <dbReference type="ARBA" id="ARBA00019403"/>
    </source>
</evidence>
<dbReference type="PANTHER" id="PTHR33693:SF9">
    <property type="entry name" value="TYPE-4 URACIL-DNA GLYCOSYLASE"/>
    <property type="match status" value="1"/>
</dbReference>
<dbReference type="NCBIfam" id="TIGR00758">
    <property type="entry name" value="UDG_fam4"/>
    <property type="match status" value="1"/>
</dbReference>
<dbReference type="Gene3D" id="3.40.470.10">
    <property type="entry name" value="Uracil-DNA glycosylase-like domain"/>
    <property type="match status" value="1"/>
</dbReference>
<dbReference type="InterPro" id="IPR005122">
    <property type="entry name" value="Uracil-DNA_glycosylase-like"/>
</dbReference>
<dbReference type="InterPro" id="IPR051536">
    <property type="entry name" value="UDG_Type-4/5"/>
</dbReference>
<dbReference type="AlphaFoldDB" id="A0A158B3E6"/>
<keyword evidence="7" id="KW-0408">Iron</keyword>
<organism evidence="12 13">
    <name type="scientific">Caballeronia hypogeia</name>
    <dbReference type="NCBI Taxonomy" id="1777140"/>
    <lineage>
        <taxon>Bacteria</taxon>
        <taxon>Pseudomonadati</taxon>
        <taxon>Pseudomonadota</taxon>
        <taxon>Betaproteobacteria</taxon>
        <taxon>Burkholderiales</taxon>
        <taxon>Burkholderiaceae</taxon>
        <taxon>Caballeronia</taxon>
    </lineage>
</organism>
<dbReference type="Proteomes" id="UP000054851">
    <property type="component" value="Unassembled WGS sequence"/>
</dbReference>
<keyword evidence="3" id="KW-0004">4Fe-4S</keyword>
<name>A0A158B3E6_9BURK</name>
<evidence type="ECO:0000256" key="3">
    <source>
        <dbReference type="ARBA" id="ARBA00022485"/>
    </source>
</evidence>
<reference evidence="12" key="1">
    <citation type="submission" date="2016-01" db="EMBL/GenBank/DDBJ databases">
        <authorList>
            <person name="Peeters C."/>
        </authorList>
    </citation>
    <scope>NUCLEOTIDE SEQUENCE</scope>
    <source>
        <strain evidence="12">LMG 29322</strain>
    </source>
</reference>
<dbReference type="GO" id="GO:0046872">
    <property type="term" value="F:metal ion binding"/>
    <property type="evidence" value="ECO:0007669"/>
    <property type="project" value="UniProtKB-KW"/>
</dbReference>
<dbReference type="Pfam" id="PF03167">
    <property type="entry name" value="UDG"/>
    <property type="match status" value="1"/>
</dbReference>
<evidence type="ECO:0000256" key="5">
    <source>
        <dbReference type="ARBA" id="ARBA00022763"/>
    </source>
</evidence>
<comment type="caution">
    <text evidence="12">The sequence shown here is derived from an EMBL/GenBank/DDBJ whole genome shotgun (WGS) entry which is preliminary data.</text>
</comment>
<comment type="similarity">
    <text evidence="1">Belongs to the uracil-DNA glycosylase (UDG) superfamily. Type 4 (UDGa) family.</text>
</comment>
<evidence type="ECO:0000256" key="1">
    <source>
        <dbReference type="ARBA" id="ARBA00006521"/>
    </source>
</evidence>
<feature type="region of interest" description="Disordered" evidence="10">
    <location>
        <begin position="176"/>
        <end position="205"/>
    </location>
</feature>
<keyword evidence="5" id="KW-0227">DNA damage</keyword>
<dbReference type="GO" id="GO:0097506">
    <property type="term" value="F:deaminated base DNA N-glycosylase activity"/>
    <property type="evidence" value="ECO:0007669"/>
    <property type="project" value="UniProtKB-ARBA"/>
</dbReference>
<keyword evidence="6" id="KW-0378">Hydrolase</keyword>
<keyword evidence="8" id="KW-0411">Iron-sulfur</keyword>
<dbReference type="GO" id="GO:0006281">
    <property type="term" value="P:DNA repair"/>
    <property type="evidence" value="ECO:0007669"/>
    <property type="project" value="UniProtKB-KW"/>
</dbReference>
<proteinExistence type="inferred from homology"/>
<dbReference type="InterPro" id="IPR036895">
    <property type="entry name" value="Uracil-DNA_glycosylase-like_sf"/>
</dbReference>
<sequence length="205" mass="22330">MATKQAGVEPQQTPGSLDECRRCALWEQATQAVPGKGPRHAPLMIVGEQPGDQEDLQGLPFVGPAGAMLDRALAEAGVARKEVYVTNAVKHFKWEPRGKRRVHKTPAQREVNACHYWLERETGEIAPKVIVALGSTALRSVLQDSKATLQASMGNAIEHEGQVVVATYRPSFALRARRRDPRTRLSGDRRGLARGASARHASSQG</sequence>